<dbReference type="Proteomes" id="UP000192247">
    <property type="component" value="Unassembled WGS sequence"/>
</dbReference>
<dbReference type="OrthoDB" id="6492326at2759"/>
<organism evidence="1 2">
    <name type="scientific">Tropilaelaps mercedesae</name>
    <dbReference type="NCBI Taxonomy" id="418985"/>
    <lineage>
        <taxon>Eukaryota</taxon>
        <taxon>Metazoa</taxon>
        <taxon>Ecdysozoa</taxon>
        <taxon>Arthropoda</taxon>
        <taxon>Chelicerata</taxon>
        <taxon>Arachnida</taxon>
        <taxon>Acari</taxon>
        <taxon>Parasitiformes</taxon>
        <taxon>Mesostigmata</taxon>
        <taxon>Gamasina</taxon>
        <taxon>Dermanyssoidea</taxon>
        <taxon>Laelapidae</taxon>
        <taxon>Tropilaelaps</taxon>
    </lineage>
</organism>
<dbReference type="PANTHER" id="PTHR21261:SF15">
    <property type="entry name" value="BEATEN PATH IIIA, ISOFORM D-RELATED"/>
    <property type="match status" value="1"/>
</dbReference>
<dbReference type="EMBL" id="MNPL01032974">
    <property type="protein sequence ID" value="OQR66316.1"/>
    <property type="molecule type" value="Genomic_DNA"/>
</dbReference>
<evidence type="ECO:0008006" key="3">
    <source>
        <dbReference type="Google" id="ProtNLM"/>
    </source>
</evidence>
<sequence>MARCFGSNTRQTAFAFQPSEADEAAKAVYPIGHHHGLMKSSLGLIFRVSRRHFDRNGVMKLKCTVTVSESYSLSSEKIVVGTDTKLYQKVITLRVKRSTVKSPRKRINQGYGHLYNLCNLPLVSVHEYSYIYQEAFSVFRFVPYKFTFRRRRMLSGGIIESELPDDGPVIYGGQTHYHVGDTMNVTCTYTRQGKPVTLSWLLNDEEVPHKYLVHYLPEKLDLGTYQTALGLHFKGCPPVFENVGDLTFKRWSFR</sequence>
<accession>A0A1V9WYZ1</accession>
<dbReference type="AlphaFoldDB" id="A0A1V9WYZ1"/>
<dbReference type="InParanoid" id="A0A1V9WYZ1"/>
<dbReference type="STRING" id="418985.A0A1V9WYZ1"/>
<gene>
    <name evidence="1" type="ORF">BIW11_05000</name>
</gene>
<reference evidence="1 2" key="1">
    <citation type="journal article" date="2017" name="Gigascience">
        <title>Draft genome of the honey bee ectoparasitic mite, Tropilaelaps mercedesae, is shaped by the parasitic life history.</title>
        <authorList>
            <person name="Dong X."/>
            <person name="Armstrong S.D."/>
            <person name="Xia D."/>
            <person name="Makepeace B.L."/>
            <person name="Darby A.C."/>
            <person name="Kadowaki T."/>
        </authorList>
    </citation>
    <scope>NUCLEOTIDE SEQUENCE [LARGE SCALE GENOMIC DNA]</scope>
    <source>
        <strain evidence="1">Wuxi-XJTLU</strain>
    </source>
</reference>
<protein>
    <recommendedName>
        <fullName evidence="3">Ig-like domain-containing protein</fullName>
    </recommendedName>
</protein>
<keyword evidence="2" id="KW-1185">Reference proteome</keyword>
<comment type="caution">
    <text evidence="1">The sequence shown here is derived from an EMBL/GenBank/DDBJ whole genome shotgun (WGS) entry which is preliminary data.</text>
</comment>
<evidence type="ECO:0000313" key="2">
    <source>
        <dbReference type="Proteomes" id="UP000192247"/>
    </source>
</evidence>
<dbReference type="PANTHER" id="PTHR21261">
    <property type="entry name" value="BEAT PROTEIN"/>
    <property type="match status" value="1"/>
</dbReference>
<evidence type="ECO:0000313" key="1">
    <source>
        <dbReference type="EMBL" id="OQR66316.1"/>
    </source>
</evidence>
<proteinExistence type="predicted"/>
<name>A0A1V9WYZ1_9ACAR</name>